<accession>A0A6A4KN06</accession>
<evidence type="ECO:0000313" key="2">
    <source>
        <dbReference type="EMBL" id="KAE9444597.1"/>
    </source>
</evidence>
<feature type="non-terminal residue" evidence="2">
    <location>
        <position position="1"/>
    </location>
</feature>
<dbReference type="Pfam" id="PF10536">
    <property type="entry name" value="PMD"/>
    <property type="match status" value="1"/>
</dbReference>
<protein>
    <recommendedName>
        <fullName evidence="1">Aminotransferase-like plant mobile domain-containing protein</fullName>
    </recommendedName>
</protein>
<dbReference type="EMBL" id="QEFC01008944">
    <property type="protein sequence ID" value="KAE9444597.1"/>
    <property type="molecule type" value="Genomic_DNA"/>
</dbReference>
<dbReference type="PANTHER" id="PTHR46033">
    <property type="entry name" value="PROTEIN MAIN-LIKE 2"/>
    <property type="match status" value="1"/>
</dbReference>
<dbReference type="GO" id="GO:0010073">
    <property type="term" value="P:meristem maintenance"/>
    <property type="evidence" value="ECO:0007669"/>
    <property type="project" value="InterPro"/>
</dbReference>
<dbReference type="PANTHER" id="PTHR46033:SF80">
    <property type="entry name" value="PROTEIN MAIN-LIKE 2-LIKE"/>
    <property type="match status" value="1"/>
</dbReference>
<dbReference type="InterPro" id="IPR044824">
    <property type="entry name" value="MAIN-like"/>
</dbReference>
<name>A0A6A4KN06_9ERIC</name>
<dbReference type="InterPro" id="IPR019557">
    <property type="entry name" value="AminoTfrase-like_pln_mobile"/>
</dbReference>
<gene>
    <name evidence="2" type="ORF">C3L33_23505</name>
</gene>
<reference evidence="2" key="1">
    <citation type="journal article" date="2019" name="Genome Biol. Evol.">
        <title>The Rhododendron genome and chromosomal organization provide insight into shared whole-genome duplications across the heath family (Ericaceae).</title>
        <authorList>
            <person name="Soza V.L."/>
            <person name="Lindsley D."/>
            <person name="Waalkes A."/>
            <person name="Ramage E."/>
            <person name="Patwardhan R.P."/>
            <person name="Burton J.N."/>
            <person name="Adey A."/>
            <person name="Kumar A."/>
            <person name="Qiu R."/>
            <person name="Shendure J."/>
            <person name="Hall B."/>
        </authorList>
    </citation>
    <scope>NUCLEOTIDE SEQUENCE</scope>
    <source>
        <strain evidence="2">RSF 1966-606</strain>
    </source>
</reference>
<feature type="domain" description="Aminotransferase-like plant mobile" evidence="1">
    <location>
        <begin position="25"/>
        <end position="254"/>
    </location>
</feature>
<dbReference type="AlphaFoldDB" id="A0A6A4KN06"/>
<organism evidence="2">
    <name type="scientific">Rhododendron williamsianum</name>
    <dbReference type="NCBI Taxonomy" id="262921"/>
    <lineage>
        <taxon>Eukaryota</taxon>
        <taxon>Viridiplantae</taxon>
        <taxon>Streptophyta</taxon>
        <taxon>Embryophyta</taxon>
        <taxon>Tracheophyta</taxon>
        <taxon>Spermatophyta</taxon>
        <taxon>Magnoliopsida</taxon>
        <taxon>eudicotyledons</taxon>
        <taxon>Gunneridae</taxon>
        <taxon>Pentapetalae</taxon>
        <taxon>asterids</taxon>
        <taxon>Ericales</taxon>
        <taxon>Ericaceae</taxon>
        <taxon>Ericoideae</taxon>
        <taxon>Rhodoreae</taxon>
        <taxon>Rhododendron</taxon>
    </lineage>
</organism>
<evidence type="ECO:0000259" key="1">
    <source>
        <dbReference type="Pfam" id="PF10536"/>
    </source>
</evidence>
<feature type="non-terminal residue" evidence="2">
    <location>
        <position position="259"/>
    </location>
</feature>
<comment type="caution">
    <text evidence="2">The sequence shown here is derived from an EMBL/GenBank/DDBJ whole genome shotgun (WGS) entry which is preliminary data.</text>
</comment>
<dbReference type="OrthoDB" id="1572276at2759"/>
<sequence length="259" mass="28843">MLSRRLSIPRQGAANRNLEFTCSCWSTDTHSFAWSWGESGLSLEDVLILTHLSLHGGNIVDLAKLPREDRDDIETLRALHKQAQNGPIFTVQGVRKAAAANAKKTSLGSWLRYFFKDLQPARTVAPGSARDFVAGPQYKQQLYMVGFFSYFLSYYVLPDYPIDGLSQAVFPLAVLLARGQPVTLAPLFLGSPYLQLDLVQVDYARSLGRCDHLSMAHSTFLLAYFFEHFRTVAPVPLVFPASGVRSRAEQWHGTSSEAS</sequence>
<proteinExistence type="predicted"/>